<dbReference type="PANTHER" id="PTHR11142:SF0">
    <property type="entry name" value="TRNA PSEUDOURIDINE SYNTHASE-LIKE 1"/>
    <property type="match status" value="1"/>
</dbReference>
<dbReference type="RefSeq" id="WP_132378252.1">
    <property type="nucleotide sequence ID" value="NZ_DAIPCY010000071.1"/>
</dbReference>
<sequence length="246" mass="27808">MKRFKLTVAYDGANYCGWQIQPNGITIEEVLNKKLSGLLGDDIRVIGASRTDSGVHALGNVAVFDSDTTIPPERLAYALNRQLPKDIVVVKSEEVPMNWHPRYCNSVKTYEYHILNSKIPDPTRRLTRYFVSYKLELDKMKEAAACLVGEHDFASFCNVRTNVEDTVRTIYRLDIEESGDEVTIRIIGNGFLYNMVRIIVGTLLRVGRGFYTPDRVKNILEARDRQAAGVTAPPHGLVLVRIDYKS</sequence>
<protein>
    <recommendedName>
        <fullName evidence="4">tRNA pseudouridine synthase A</fullName>
        <ecNumber evidence="4">5.4.99.12</ecNumber>
    </recommendedName>
    <alternativeName>
        <fullName evidence="4">tRNA pseudouridine(38-40) synthase</fullName>
    </alternativeName>
    <alternativeName>
        <fullName evidence="4">tRNA pseudouridylate synthase I</fullName>
    </alternativeName>
    <alternativeName>
        <fullName evidence="4">tRNA-uridine isomerase I</fullName>
    </alternativeName>
</protein>
<dbReference type="Proteomes" id="UP000295726">
    <property type="component" value="Unassembled WGS sequence"/>
</dbReference>
<dbReference type="Gene3D" id="3.30.70.660">
    <property type="entry name" value="Pseudouridine synthase I, catalytic domain, C-terminal subdomain"/>
    <property type="match status" value="1"/>
</dbReference>
<keyword evidence="10" id="KW-1185">Reference proteome</keyword>
<dbReference type="GO" id="GO:0031119">
    <property type="term" value="P:tRNA pseudouridine synthesis"/>
    <property type="evidence" value="ECO:0007669"/>
    <property type="project" value="UniProtKB-UniRule"/>
</dbReference>
<evidence type="ECO:0000313" key="10">
    <source>
        <dbReference type="Proteomes" id="UP000295726"/>
    </source>
</evidence>
<dbReference type="GO" id="GO:0160147">
    <property type="term" value="F:tRNA pseudouridine(38-40) synthase activity"/>
    <property type="evidence" value="ECO:0007669"/>
    <property type="project" value="UniProtKB-EC"/>
</dbReference>
<name>A0A4V6NYZ1_9FIRM</name>
<dbReference type="CDD" id="cd02570">
    <property type="entry name" value="PseudoU_synth_EcTruA"/>
    <property type="match status" value="1"/>
</dbReference>
<accession>A0A4V6NYZ1</accession>
<dbReference type="InterPro" id="IPR001406">
    <property type="entry name" value="PsdUridine_synth_TruA"/>
</dbReference>
<evidence type="ECO:0000256" key="1">
    <source>
        <dbReference type="ARBA" id="ARBA00009375"/>
    </source>
</evidence>
<dbReference type="AlphaFoldDB" id="A0A4V6NYZ1"/>
<evidence type="ECO:0000256" key="2">
    <source>
        <dbReference type="ARBA" id="ARBA00022694"/>
    </source>
</evidence>
<dbReference type="OrthoDB" id="9811823at2"/>
<evidence type="ECO:0000313" key="9">
    <source>
        <dbReference type="EMBL" id="TCS82152.1"/>
    </source>
</evidence>
<feature type="active site" description="Nucleophile" evidence="4 5">
    <location>
        <position position="52"/>
    </location>
</feature>
<dbReference type="PANTHER" id="PTHR11142">
    <property type="entry name" value="PSEUDOURIDYLATE SYNTHASE"/>
    <property type="match status" value="1"/>
</dbReference>
<feature type="domain" description="Pseudouridine synthase I TruA alpha/beta" evidence="8">
    <location>
        <begin position="143"/>
        <end position="244"/>
    </location>
</feature>
<comment type="caution">
    <text evidence="4">Lacks conserved residue(s) required for the propagation of feature annotation.</text>
</comment>
<dbReference type="SUPFAM" id="SSF55120">
    <property type="entry name" value="Pseudouridine synthase"/>
    <property type="match status" value="1"/>
</dbReference>
<comment type="function">
    <text evidence="4">Formation of pseudouridine at positions 38, 39 and 40 in the anticodon stem and loop of transfer RNAs.</text>
</comment>
<dbReference type="InterPro" id="IPR020094">
    <property type="entry name" value="TruA/RsuA/RluB/E/F_N"/>
</dbReference>
<comment type="subunit">
    <text evidence="4">Homodimer.</text>
</comment>
<comment type="catalytic activity">
    <reaction evidence="4 7">
        <text>uridine(38/39/40) in tRNA = pseudouridine(38/39/40) in tRNA</text>
        <dbReference type="Rhea" id="RHEA:22376"/>
        <dbReference type="Rhea" id="RHEA-COMP:10085"/>
        <dbReference type="Rhea" id="RHEA-COMP:10087"/>
        <dbReference type="ChEBI" id="CHEBI:65314"/>
        <dbReference type="ChEBI" id="CHEBI:65315"/>
        <dbReference type="EC" id="5.4.99.12"/>
    </reaction>
</comment>
<dbReference type="HAMAP" id="MF_00171">
    <property type="entry name" value="TruA"/>
    <property type="match status" value="1"/>
</dbReference>
<dbReference type="GO" id="GO:0003723">
    <property type="term" value="F:RNA binding"/>
    <property type="evidence" value="ECO:0007669"/>
    <property type="project" value="InterPro"/>
</dbReference>
<evidence type="ECO:0000256" key="5">
    <source>
        <dbReference type="PIRSR" id="PIRSR001430-1"/>
    </source>
</evidence>
<dbReference type="EC" id="5.4.99.12" evidence="4"/>
<dbReference type="PIRSF" id="PIRSF001430">
    <property type="entry name" value="tRNA_psdUrid_synth"/>
    <property type="match status" value="1"/>
</dbReference>
<feature type="domain" description="Pseudouridine synthase I TruA alpha/beta" evidence="8">
    <location>
        <begin position="8"/>
        <end position="103"/>
    </location>
</feature>
<proteinExistence type="inferred from homology"/>
<evidence type="ECO:0000256" key="6">
    <source>
        <dbReference type="PIRSR" id="PIRSR001430-2"/>
    </source>
</evidence>
<dbReference type="InterPro" id="IPR020095">
    <property type="entry name" value="PsdUridine_synth_TruA_C"/>
</dbReference>
<organism evidence="9 10">
    <name type="scientific">Muricomes intestini</name>
    <dbReference type="NCBI Taxonomy" id="1796634"/>
    <lineage>
        <taxon>Bacteria</taxon>
        <taxon>Bacillati</taxon>
        <taxon>Bacillota</taxon>
        <taxon>Clostridia</taxon>
        <taxon>Lachnospirales</taxon>
        <taxon>Lachnospiraceae</taxon>
        <taxon>Muricomes</taxon>
    </lineage>
</organism>
<dbReference type="InterPro" id="IPR020103">
    <property type="entry name" value="PsdUridine_synth_cat_dom_sf"/>
</dbReference>
<comment type="caution">
    <text evidence="9">The sequence shown here is derived from an EMBL/GenBank/DDBJ whole genome shotgun (WGS) entry which is preliminary data.</text>
</comment>
<dbReference type="Pfam" id="PF01416">
    <property type="entry name" value="PseudoU_synth_1"/>
    <property type="match status" value="2"/>
</dbReference>
<feature type="binding site" evidence="4 6">
    <location>
        <position position="110"/>
    </location>
    <ligand>
        <name>substrate</name>
    </ligand>
</feature>
<evidence type="ECO:0000256" key="4">
    <source>
        <dbReference type="HAMAP-Rule" id="MF_00171"/>
    </source>
</evidence>
<dbReference type="NCBIfam" id="TIGR00071">
    <property type="entry name" value="hisT_truA"/>
    <property type="match status" value="1"/>
</dbReference>
<dbReference type="Gene3D" id="3.30.70.580">
    <property type="entry name" value="Pseudouridine synthase I, catalytic domain, N-terminal subdomain"/>
    <property type="match status" value="1"/>
</dbReference>
<dbReference type="InterPro" id="IPR020097">
    <property type="entry name" value="PsdUridine_synth_TruA_a/b_dom"/>
</dbReference>
<comment type="similarity">
    <text evidence="1 4 7">Belongs to the tRNA pseudouridine synthase TruA family.</text>
</comment>
<keyword evidence="2 4" id="KW-0819">tRNA processing</keyword>
<dbReference type="EMBL" id="SLZZ01000002">
    <property type="protein sequence ID" value="TCS82152.1"/>
    <property type="molecule type" value="Genomic_DNA"/>
</dbReference>
<dbReference type="FunFam" id="3.30.70.580:FF:000001">
    <property type="entry name" value="tRNA pseudouridine synthase A"/>
    <property type="match status" value="1"/>
</dbReference>
<evidence type="ECO:0000256" key="3">
    <source>
        <dbReference type="ARBA" id="ARBA00023235"/>
    </source>
</evidence>
<evidence type="ECO:0000256" key="7">
    <source>
        <dbReference type="RuleBase" id="RU003792"/>
    </source>
</evidence>
<reference evidence="9 10" key="1">
    <citation type="submission" date="2019-03" db="EMBL/GenBank/DDBJ databases">
        <title>Genomic Encyclopedia of Type Strains, Phase IV (KMG-IV): sequencing the most valuable type-strain genomes for metagenomic binning, comparative biology and taxonomic classification.</title>
        <authorList>
            <person name="Goeker M."/>
        </authorList>
    </citation>
    <scope>NUCLEOTIDE SEQUENCE [LARGE SCALE GENOMIC DNA]</scope>
    <source>
        <strain evidence="9 10">DSM 29489</strain>
    </source>
</reference>
<keyword evidence="3 4" id="KW-0413">Isomerase</keyword>
<evidence type="ECO:0000259" key="8">
    <source>
        <dbReference type="Pfam" id="PF01416"/>
    </source>
</evidence>
<gene>
    <name evidence="4" type="primary">truA</name>
    <name evidence="9" type="ORF">EDD59_10213</name>
</gene>